<dbReference type="Proteomes" id="UP001139179">
    <property type="component" value="Unassembled WGS sequence"/>
</dbReference>
<name>A0A9X2DRM0_9BACI</name>
<dbReference type="RefSeq" id="WP_251223948.1">
    <property type="nucleotide sequence ID" value="NZ_JAMBOL010000013.1"/>
</dbReference>
<gene>
    <name evidence="1" type="ORF">M3202_13950</name>
</gene>
<evidence type="ECO:0000313" key="1">
    <source>
        <dbReference type="EMBL" id="MCM3715188.1"/>
    </source>
</evidence>
<evidence type="ECO:0000313" key="2">
    <source>
        <dbReference type="Proteomes" id="UP001139179"/>
    </source>
</evidence>
<reference evidence="1" key="1">
    <citation type="submission" date="2022-05" db="EMBL/GenBank/DDBJ databases">
        <title>Comparative Genomics of Spacecraft Associated Microbes.</title>
        <authorList>
            <person name="Tran M.T."/>
            <person name="Wright A."/>
            <person name="Seuylemezian A."/>
            <person name="Eisen J."/>
            <person name="Coil D."/>
        </authorList>
    </citation>
    <scope>NUCLEOTIDE SEQUENCE</scope>
    <source>
        <strain evidence="1">214.1.1</strain>
    </source>
</reference>
<comment type="caution">
    <text evidence="1">The sequence shown here is derived from an EMBL/GenBank/DDBJ whole genome shotgun (WGS) entry which is preliminary data.</text>
</comment>
<organism evidence="1 2">
    <name type="scientific">Halalkalibacter oceani</name>
    <dbReference type="NCBI Taxonomy" id="1653776"/>
    <lineage>
        <taxon>Bacteria</taxon>
        <taxon>Bacillati</taxon>
        <taxon>Bacillota</taxon>
        <taxon>Bacilli</taxon>
        <taxon>Bacillales</taxon>
        <taxon>Bacillaceae</taxon>
        <taxon>Halalkalibacter</taxon>
    </lineage>
</organism>
<dbReference type="AlphaFoldDB" id="A0A9X2DRM0"/>
<evidence type="ECO:0008006" key="3">
    <source>
        <dbReference type="Google" id="ProtNLM"/>
    </source>
</evidence>
<proteinExistence type="predicted"/>
<sequence>MYYNKKRLEELRKEGEEKFEEMERERKRRAIGQKYKANEIEIRCVHCKHDKFELDETLLNTRAMTFFDVEWLNDTAKTLICKECGYIHWFAKEVVEVNE</sequence>
<dbReference type="EMBL" id="JAMBOL010000013">
    <property type="protein sequence ID" value="MCM3715188.1"/>
    <property type="molecule type" value="Genomic_DNA"/>
</dbReference>
<protein>
    <recommendedName>
        <fullName evidence="3">DNA-binding protein</fullName>
    </recommendedName>
</protein>
<keyword evidence="2" id="KW-1185">Reference proteome</keyword>
<accession>A0A9X2DRM0</accession>